<dbReference type="AlphaFoldDB" id="A0A6C0HP83"/>
<feature type="domain" description="YqaJ viral recombinase" evidence="1">
    <location>
        <begin position="132"/>
        <end position="267"/>
    </location>
</feature>
<sequence>MCDYMDAIATEEFNIYSIESAIEIIKCAFSLITDYINEHPMAIINPSFHEELVVNVTEVLVIQFSSFNHLEDEPIENLIEMYVEEAVRDFYTFVYPKRSQVSSAIYSYPTNIIDIKLTYIKSIPFQDQRSDEWYEKRHSYLTASSIWKAFGSESSRNQLIFEKCSPFNKEKYSGTNTDSPMHWGQKYECLSKHLYEVEYSTEVTEYGCIPHKYIKCLAASPDGINTLKLSPRYGRMIEIKNIVNRDIDGMPKSEYWVQMQLQMEVCDLDECDFIETRFKEYSSEEEFLLDSIPLEESLVETDFGLTKDGRKKGVIMQFLELGQIKYEYAPFGITKSELLKWEECAMNKYKDDVWVKTIYWHLDEFSCVLVKRNKLWFSHAEKIIKDIWDIITYEKINGYAHRAPRKRKFNNKNTLHYEGEMSGCMIDLESLKMSDDAEEEL</sequence>
<dbReference type="Gene3D" id="3.90.320.10">
    <property type="match status" value="1"/>
</dbReference>
<dbReference type="PANTHER" id="PTHR46609">
    <property type="entry name" value="EXONUCLEASE, PHAGE-TYPE/RECB, C-TERMINAL DOMAIN-CONTAINING PROTEIN"/>
    <property type="match status" value="1"/>
</dbReference>
<reference evidence="2" key="1">
    <citation type="journal article" date="2020" name="Nature">
        <title>Giant virus diversity and host interactions through global metagenomics.</title>
        <authorList>
            <person name="Schulz F."/>
            <person name="Roux S."/>
            <person name="Paez-Espino D."/>
            <person name="Jungbluth S."/>
            <person name="Walsh D.A."/>
            <person name="Denef V.J."/>
            <person name="McMahon K.D."/>
            <person name="Konstantinidis K.T."/>
            <person name="Eloe-Fadrosh E.A."/>
            <person name="Kyrpides N.C."/>
            <person name="Woyke T."/>
        </authorList>
    </citation>
    <scope>NUCLEOTIDE SEQUENCE</scope>
    <source>
        <strain evidence="2">GVMAG-M-3300023184-161</strain>
    </source>
</reference>
<name>A0A6C0HP83_9ZZZZ</name>
<dbReference type="InterPro" id="IPR019080">
    <property type="entry name" value="YqaJ_viral_recombinase"/>
</dbReference>
<evidence type="ECO:0000259" key="1">
    <source>
        <dbReference type="Pfam" id="PF09588"/>
    </source>
</evidence>
<proteinExistence type="predicted"/>
<dbReference type="InterPro" id="IPR011335">
    <property type="entry name" value="Restrct_endonuc-II-like"/>
</dbReference>
<dbReference type="EMBL" id="MN739997">
    <property type="protein sequence ID" value="QHT82299.1"/>
    <property type="molecule type" value="Genomic_DNA"/>
</dbReference>
<evidence type="ECO:0000313" key="2">
    <source>
        <dbReference type="EMBL" id="QHT82299.1"/>
    </source>
</evidence>
<dbReference type="InterPro" id="IPR011604">
    <property type="entry name" value="PDDEXK-like_dom_sf"/>
</dbReference>
<dbReference type="SUPFAM" id="SSF52980">
    <property type="entry name" value="Restriction endonuclease-like"/>
    <property type="match status" value="1"/>
</dbReference>
<dbReference type="Pfam" id="PF09588">
    <property type="entry name" value="YqaJ"/>
    <property type="match status" value="1"/>
</dbReference>
<dbReference type="PANTHER" id="PTHR46609:SF6">
    <property type="entry name" value="EXONUCLEASE, PHAGE-TYPE_RECB, C-TERMINAL DOMAIN-CONTAINING PROTEIN-RELATED"/>
    <property type="match status" value="1"/>
</dbReference>
<accession>A0A6C0HP83</accession>
<organism evidence="2">
    <name type="scientific">viral metagenome</name>
    <dbReference type="NCBI Taxonomy" id="1070528"/>
    <lineage>
        <taxon>unclassified sequences</taxon>
        <taxon>metagenomes</taxon>
        <taxon>organismal metagenomes</taxon>
    </lineage>
</organism>
<protein>
    <recommendedName>
        <fullName evidence="1">YqaJ viral recombinase domain-containing protein</fullName>
    </recommendedName>
</protein>
<dbReference type="InterPro" id="IPR051703">
    <property type="entry name" value="NF-kappa-B_Signaling_Reg"/>
</dbReference>